<accession>U5L8R0</accession>
<dbReference type="KEGG" id="bif:N288_11480"/>
<dbReference type="PATRIC" id="fig|1367477.3.peg.2231"/>
<dbReference type="STRING" id="1367477.N288_11480"/>
<gene>
    <name evidence="2" type="ORF">N288_11480</name>
</gene>
<dbReference type="AlphaFoldDB" id="U5L8R0"/>
<evidence type="ECO:0000256" key="1">
    <source>
        <dbReference type="SAM" id="MobiDB-lite"/>
    </source>
</evidence>
<name>U5L8R0_9BACI</name>
<proteinExistence type="predicted"/>
<protein>
    <submittedName>
        <fullName evidence="2">Uncharacterized protein</fullName>
    </submittedName>
</protein>
<organism evidence="2 3">
    <name type="scientific">Bacillus infantis NRRL B-14911</name>
    <dbReference type="NCBI Taxonomy" id="1367477"/>
    <lineage>
        <taxon>Bacteria</taxon>
        <taxon>Bacillati</taxon>
        <taxon>Bacillota</taxon>
        <taxon>Bacilli</taxon>
        <taxon>Bacillales</taxon>
        <taxon>Bacillaceae</taxon>
        <taxon>Bacillus</taxon>
    </lineage>
</organism>
<dbReference type="RefSeq" id="WP_009790871.1">
    <property type="nucleotide sequence ID" value="NC_022524.1"/>
</dbReference>
<evidence type="ECO:0000313" key="3">
    <source>
        <dbReference type="Proteomes" id="UP000017805"/>
    </source>
</evidence>
<evidence type="ECO:0000313" key="2">
    <source>
        <dbReference type="EMBL" id="AGX04204.1"/>
    </source>
</evidence>
<dbReference type="HOGENOM" id="CLU_2840630_0_0_9"/>
<feature type="region of interest" description="Disordered" evidence="1">
    <location>
        <begin position="37"/>
        <end position="65"/>
    </location>
</feature>
<dbReference type="Proteomes" id="UP000017805">
    <property type="component" value="Chromosome"/>
</dbReference>
<sequence length="65" mass="7221">MEQARKFYESFKKGKKFPAGKITGEAKKKNLLENKNQLLPSGDSTTYVSGAAGGKRPRRRTCCGR</sequence>
<reference evidence="2 3" key="1">
    <citation type="submission" date="2013-07" db="EMBL/GenBank/DDBJ databases">
        <title>Complete genome sequence of Bacillus infantis NRRL B-14911 that has potential to induce cardiac disease by antigenic mimicry.</title>
        <authorList>
            <person name="Massilamany C."/>
            <person name="Smith T.P.L."/>
            <person name="Loy J.D."/>
            <person name="Barletta R."/>
            <person name="Reddy J."/>
        </authorList>
    </citation>
    <scope>NUCLEOTIDE SEQUENCE [LARGE SCALE GENOMIC DNA]</scope>
    <source>
        <strain evidence="2 3">NRRL B-14911</strain>
    </source>
</reference>
<dbReference type="EMBL" id="CP006643">
    <property type="protein sequence ID" value="AGX04204.1"/>
    <property type="molecule type" value="Genomic_DNA"/>
</dbReference>
<feature type="compositionally biased region" description="Basic residues" evidence="1">
    <location>
        <begin position="55"/>
        <end position="65"/>
    </location>
</feature>
<keyword evidence="3" id="KW-1185">Reference proteome</keyword>